<organism evidence="2 3">
    <name type="scientific">Roseisalinus antarcticus</name>
    <dbReference type="NCBI Taxonomy" id="254357"/>
    <lineage>
        <taxon>Bacteria</taxon>
        <taxon>Pseudomonadati</taxon>
        <taxon>Pseudomonadota</taxon>
        <taxon>Alphaproteobacteria</taxon>
        <taxon>Rhodobacterales</taxon>
        <taxon>Roseobacteraceae</taxon>
        <taxon>Roseisalinus</taxon>
    </lineage>
</organism>
<feature type="compositionally biased region" description="Gly residues" evidence="1">
    <location>
        <begin position="74"/>
        <end position="83"/>
    </location>
</feature>
<proteinExistence type="predicted"/>
<feature type="region of interest" description="Disordered" evidence="1">
    <location>
        <begin position="71"/>
        <end position="96"/>
    </location>
</feature>
<evidence type="ECO:0000256" key="1">
    <source>
        <dbReference type="SAM" id="MobiDB-lite"/>
    </source>
</evidence>
<dbReference type="Gene3D" id="3.30.300.220">
    <property type="match status" value="1"/>
</dbReference>
<keyword evidence="3" id="KW-1185">Reference proteome</keyword>
<dbReference type="EMBL" id="FWFZ01000036">
    <property type="protein sequence ID" value="SLN75644.1"/>
    <property type="molecule type" value="Genomic_DNA"/>
</dbReference>
<dbReference type="Proteomes" id="UP000193900">
    <property type="component" value="Unassembled WGS sequence"/>
</dbReference>
<evidence type="ECO:0000313" key="3">
    <source>
        <dbReference type="Proteomes" id="UP000193900"/>
    </source>
</evidence>
<reference evidence="2 3" key="1">
    <citation type="submission" date="2017-03" db="EMBL/GenBank/DDBJ databases">
        <authorList>
            <person name="Afonso C.L."/>
            <person name="Miller P.J."/>
            <person name="Scott M.A."/>
            <person name="Spackman E."/>
            <person name="Goraichik I."/>
            <person name="Dimitrov K.M."/>
            <person name="Suarez D.L."/>
            <person name="Swayne D.E."/>
        </authorList>
    </citation>
    <scope>NUCLEOTIDE SEQUENCE [LARGE SCALE GENOMIC DNA]</scope>
    <source>
        <strain evidence="2 3">CECT 7023</strain>
    </source>
</reference>
<protein>
    <submittedName>
        <fullName evidence="2">Uncharacterized protein</fullName>
    </submittedName>
</protein>
<dbReference type="AlphaFoldDB" id="A0A1Y5U0L1"/>
<dbReference type="InterPro" id="IPR029045">
    <property type="entry name" value="ClpP/crotonase-like_dom_sf"/>
</dbReference>
<evidence type="ECO:0000313" key="2">
    <source>
        <dbReference type="EMBL" id="SLN75644.1"/>
    </source>
</evidence>
<accession>A0A1Y5U0L1</accession>
<name>A0A1Y5U0L1_9RHOB</name>
<gene>
    <name evidence="2" type="ORF">ROA7023_04008</name>
</gene>
<dbReference type="SUPFAM" id="SSF52096">
    <property type="entry name" value="ClpP/crotonase"/>
    <property type="match status" value="1"/>
</dbReference>
<sequence>MVRMVISTRHPCVRKLLFNPHDKLNALSSPLMTELDAAHHEAAADPDVSVVVPRALLALPSMAAGQDPRAARIGPGGLGGGEWISGTPCRRTARRP</sequence>